<protein>
    <submittedName>
        <fullName evidence="1">Thiol-disulfide oxidoreductase</fullName>
    </submittedName>
</protein>
<dbReference type="EMBL" id="JAOPGA020000847">
    <property type="protein sequence ID" value="KAL0482408.1"/>
    <property type="molecule type" value="Genomic_DNA"/>
</dbReference>
<comment type="caution">
    <text evidence="1">The sequence shown here is derived from an EMBL/GenBank/DDBJ whole genome shotgun (WGS) entry which is preliminary data.</text>
</comment>
<evidence type="ECO:0000313" key="2">
    <source>
        <dbReference type="Proteomes" id="UP001431209"/>
    </source>
</evidence>
<gene>
    <name evidence="1" type="ORF">AKO1_013056</name>
</gene>
<dbReference type="Proteomes" id="UP001431209">
    <property type="component" value="Unassembled WGS sequence"/>
</dbReference>
<reference evidence="1 2" key="1">
    <citation type="submission" date="2024-03" db="EMBL/GenBank/DDBJ databases">
        <title>The Acrasis kona genome and developmental transcriptomes reveal deep origins of eukaryotic multicellular pathways.</title>
        <authorList>
            <person name="Sheikh S."/>
            <person name="Fu C.-J."/>
            <person name="Brown M.W."/>
            <person name="Baldauf S.L."/>
        </authorList>
    </citation>
    <scope>NUCLEOTIDE SEQUENCE [LARGE SCALE GENOMIC DNA]</scope>
    <source>
        <strain evidence="1 2">ATCC MYA-3509</strain>
    </source>
</reference>
<name>A0AAW2Z035_9EUKA</name>
<accession>A0AAW2Z035</accession>
<dbReference type="AlphaFoldDB" id="A0AAW2Z035"/>
<keyword evidence="2" id="KW-1185">Reference proteome</keyword>
<sequence>MMSRSNATTLDIQRCEMYNEGYKLFAKGDFKVAVEKFTNVCNLSDTIDRVVLNKRDQCLNMLNIGVEDFDGVVRMDDK</sequence>
<evidence type="ECO:0000313" key="1">
    <source>
        <dbReference type="EMBL" id="KAL0482408.1"/>
    </source>
</evidence>
<organism evidence="1 2">
    <name type="scientific">Acrasis kona</name>
    <dbReference type="NCBI Taxonomy" id="1008807"/>
    <lineage>
        <taxon>Eukaryota</taxon>
        <taxon>Discoba</taxon>
        <taxon>Heterolobosea</taxon>
        <taxon>Tetramitia</taxon>
        <taxon>Eutetramitia</taxon>
        <taxon>Acrasidae</taxon>
        <taxon>Acrasis</taxon>
    </lineage>
</organism>
<proteinExistence type="predicted"/>